<name>A0A392S440_9FABA</name>
<organism evidence="2 3">
    <name type="scientific">Trifolium medium</name>
    <dbReference type="NCBI Taxonomy" id="97028"/>
    <lineage>
        <taxon>Eukaryota</taxon>
        <taxon>Viridiplantae</taxon>
        <taxon>Streptophyta</taxon>
        <taxon>Embryophyta</taxon>
        <taxon>Tracheophyta</taxon>
        <taxon>Spermatophyta</taxon>
        <taxon>Magnoliopsida</taxon>
        <taxon>eudicotyledons</taxon>
        <taxon>Gunneridae</taxon>
        <taxon>Pentapetalae</taxon>
        <taxon>rosids</taxon>
        <taxon>fabids</taxon>
        <taxon>Fabales</taxon>
        <taxon>Fabaceae</taxon>
        <taxon>Papilionoideae</taxon>
        <taxon>50 kb inversion clade</taxon>
        <taxon>NPAAA clade</taxon>
        <taxon>Hologalegina</taxon>
        <taxon>IRL clade</taxon>
        <taxon>Trifolieae</taxon>
        <taxon>Trifolium</taxon>
    </lineage>
</organism>
<dbReference type="Proteomes" id="UP000265520">
    <property type="component" value="Unassembled WGS sequence"/>
</dbReference>
<dbReference type="AlphaFoldDB" id="A0A392S440"/>
<sequence>MLRQATNKQSSPETDPQPGYLNPQ</sequence>
<accession>A0A392S440</accession>
<feature type="region of interest" description="Disordered" evidence="1">
    <location>
        <begin position="1"/>
        <end position="24"/>
    </location>
</feature>
<feature type="compositionally biased region" description="Polar residues" evidence="1">
    <location>
        <begin position="1"/>
        <end position="14"/>
    </location>
</feature>
<proteinExistence type="predicted"/>
<dbReference type="EMBL" id="LXQA010320425">
    <property type="protein sequence ID" value="MCI43651.1"/>
    <property type="molecule type" value="Genomic_DNA"/>
</dbReference>
<evidence type="ECO:0000256" key="1">
    <source>
        <dbReference type="SAM" id="MobiDB-lite"/>
    </source>
</evidence>
<keyword evidence="3" id="KW-1185">Reference proteome</keyword>
<reference evidence="2 3" key="1">
    <citation type="journal article" date="2018" name="Front. Plant Sci.">
        <title>Red Clover (Trifolium pratense) and Zigzag Clover (T. medium) - A Picture of Genomic Similarities and Differences.</title>
        <authorList>
            <person name="Dluhosova J."/>
            <person name="Istvanek J."/>
            <person name="Nedelnik J."/>
            <person name="Repkova J."/>
        </authorList>
    </citation>
    <scope>NUCLEOTIDE SEQUENCE [LARGE SCALE GENOMIC DNA]</scope>
    <source>
        <strain evidence="3">cv. 10/8</strain>
        <tissue evidence="2">Leaf</tissue>
    </source>
</reference>
<feature type="non-terminal residue" evidence="2">
    <location>
        <position position="24"/>
    </location>
</feature>
<protein>
    <submittedName>
        <fullName evidence="2">Uncharacterized protein</fullName>
    </submittedName>
</protein>
<evidence type="ECO:0000313" key="3">
    <source>
        <dbReference type="Proteomes" id="UP000265520"/>
    </source>
</evidence>
<comment type="caution">
    <text evidence="2">The sequence shown here is derived from an EMBL/GenBank/DDBJ whole genome shotgun (WGS) entry which is preliminary data.</text>
</comment>
<evidence type="ECO:0000313" key="2">
    <source>
        <dbReference type="EMBL" id="MCI43651.1"/>
    </source>
</evidence>